<accession>A0A4V1C8E0</accession>
<name>A0A4V1C8E0_PYROR</name>
<dbReference type="Proteomes" id="UP000294847">
    <property type="component" value="Chromosome 7"/>
</dbReference>
<evidence type="ECO:0000313" key="2">
    <source>
        <dbReference type="EMBL" id="QBZ66558.1"/>
    </source>
</evidence>
<reference evidence="2 3" key="1">
    <citation type="journal article" date="2019" name="Mol. Biol. Evol.">
        <title>Blast fungal genomes show frequent chromosomal changes, gene gains and losses, and effector gene turnover.</title>
        <authorList>
            <person name="Gomez Luciano L.B."/>
            <person name="Jason Tsai I."/>
            <person name="Chuma I."/>
            <person name="Tosa Y."/>
            <person name="Chen Y.H."/>
            <person name="Li J.Y."/>
            <person name="Li M.Y."/>
            <person name="Jade Lu M.Y."/>
            <person name="Nakayashiki H."/>
            <person name="Li W.H."/>
        </authorList>
    </citation>
    <scope>NUCLEOTIDE SEQUENCE [LARGE SCALE GENOMIC DNA]</scope>
    <source>
        <strain evidence="2">MZ5-1-6</strain>
    </source>
</reference>
<gene>
    <name evidence="2" type="ORF">PoMZ_13540</name>
</gene>
<evidence type="ECO:0000256" key="1">
    <source>
        <dbReference type="SAM" id="MobiDB-lite"/>
    </source>
</evidence>
<dbReference type="EMBL" id="CP034210">
    <property type="protein sequence ID" value="QBZ66558.1"/>
    <property type="molecule type" value="Genomic_DNA"/>
</dbReference>
<protein>
    <submittedName>
        <fullName evidence="2">Uncharacterized protein</fullName>
    </submittedName>
</protein>
<proteinExistence type="predicted"/>
<sequence>MISDQSKQIAYVGTPETAIKEQRQARIITGTRRKAAGGGRATASSCCCPRPLTAAAIIIAAKAAVKEKGSRRPQPEKIQNSTLERRGSPFLRCRGSSRIPSGAGSRRGAMCGALSRQAYKAYVQSPVAYHLNEGCDNQNYKTNSDPSDDTPHGFRSDIGASAVNNAVSLEQLAAASVAGLSSLG</sequence>
<evidence type="ECO:0000313" key="3">
    <source>
        <dbReference type="Proteomes" id="UP000294847"/>
    </source>
</evidence>
<dbReference type="AlphaFoldDB" id="A0A4V1C8E0"/>
<organism evidence="2 3">
    <name type="scientific">Pyricularia oryzae</name>
    <name type="common">Rice blast fungus</name>
    <name type="synonym">Magnaporthe oryzae</name>
    <dbReference type="NCBI Taxonomy" id="318829"/>
    <lineage>
        <taxon>Eukaryota</taxon>
        <taxon>Fungi</taxon>
        <taxon>Dikarya</taxon>
        <taxon>Ascomycota</taxon>
        <taxon>Pezizomycotina</taxon>
        <taxon>Sordariomycetes</taxon>
        <taxon>Sordariomycetidae</taxon>
        <taxon>Magnaporthales</taxon>
        <taxon>Pyriculariaceae</taxon>
        <taxon>Pyricularia</taxon>
    </lineage>
</organism>
<feature type="region of interest" description="Disordered" evidence="1">
    <location>
        <begin position="68"/>
        <end position="108"/>
    </location>
</feature>